<evidence type="ECO:0000313" key="3">
    <source>
        <dbReference type="Proteomes" id="UP001317259"/>
    </source>
</evidence>
<gene>
    <name evidence="2" type="ORF">MF672_006520</name>
</gene>
<dbReference type="RefSeq" id="WP_242374826.1">
    <property type="nucleotide sequence ID" value="NZ_JAKRKC020000001.1"/>
</dbReference>
<proteinExistence type="predicted"/>
<evidence type="ECO:0000259" key="1">
    <source>
        <dbReference type="Pfam" id="PF21806"/>
    </source>
</evidence>
<evidence type="ECO:0000313" key="2">
    <source>
        <dbReference type="EMBL" id="MCK2213448.1"/>
    </source>
</evidence>
<dbReference type="Proteomes" id="UP001317259">
    <property type="component" value="Unassembled WGS sequence"/>
</dbReference>
<dbReference type="Pfam" id="PF21806">
    <property type="entry name" value="DUF6879"/>
    <property type="match status" value="1"/>
</dbReference>
<accession>A0ABT0FNH6</accession>
<organism evidence="2 3">
    <name type="scientific">Actinomadura luzonensis</name>
    <dbReference type="NCBI Taxonomy" id="2805427"/>
    <lineage>
        <taxon>Bacteria</taxon>
        <taxon>Bacillati</taxon>
        <taxon>Actinomycetota</taxon>
        <taxon>Actinomycetes</taxon>
        <taxon>Streptosporangiales</taxon>
        <taxon>Thermomonosporaceae</taxon>
        <taxon>Actinomadura</taxon>
    </lineage>
</organism>
<feature type="domain" description="DUF6879" evidence="1">
    <location>
        <begin position="24"/>
        <end position="188"/>
    </location>
</feature>
<sequence length="194" mass="21925">MSDVLTRLRTAPATRMDATAYGMDFAREFAAASGVIWKLERAQHFDEGDLPSYRAMRDGDWGLAMELAERMRPAFRADNPARLDFRRVRVVEEPLTDYVRWELALLAMRAEEGENNRVVPAAAVRPYESAGPVPELVLFRPTLLYEVLYDAAGRHVGARRITDPEAVEPCLPVLAGLFARGENLRSYQARVRTM</sequence>
<comment type="caution">
    <text evidence="2">The sequence shown here is derived from an EMBL/GenBank/DDBJ whole genome shotgun (WGS) entry which is preliminary data.</text>
</comment>
<name>A0ABT0FNH6_9ACTN</name>
<keyword evidence="3" id="KW-1185">Reference proteome</keyword>
<dbReference type="EMBL" id="JAKRKC020000001">
    <property type="protein sequence ID" value="MCK2213448.1"/>
    <property type="molecule type" value="Genomic_DNA"/>
</dbReference>
<dbReference type="InterPro" id="IPR049244">
    <property type="entry name" value="DUF6879"/>
</dbReference>
<reference evidence="2 3" key="1">
    <citation type="submission" date="2022-04" db="EMBL/GenBank/DDBJ databases">
        <title>Genome draft of Actinomadura sp. ATCC 31491.</title>
        <authorList>
            <person name="Shi X."/>
            <person name="Du Y."/>
        </authorList>
    </citation>
    <scope>NUCLEOTIDE SEQUENCE [LARGE SCALE GENOMIC DNA]</scope>
    <source>
        <strain evidence="2 3">ATCC 31491</strain>
    </source>
</reference>
<protein>
    <recommendedName>
        <fullName evidence="1">DUF6879 domain-containing protein</fullName>
    </recommendedName>
</protein>